<dbReference type="GO" id="GO:0003884">
    <property type="term" value="F:D-amino-acid oxidase activity"/>
    <property type="evidence" value="ECO:0007669"/>
    <property type="project" value="InterPro"/>
</dbReference>
<dbReference type="PANTHER" id="PTHR11530:SF25">
    <property type="entry name" value="FAD DEPENDENT OXIDOREDUCTASE DOMAIN-CONTAINING PROTEIN"/>
    <property type="match status" value="1"/>
</dbReference>
<organism evidence="8 9">
    <name type="scientific">Aspergillus versicolor CBS 583.65</name>
    <dbReference type="NCBI Taxonomy" id="1036611"/>
    <lineage>
        <taxon>Eukaryota</taxon>
        <taxon>Fungi</taxon>
        <taxon>Dikarya</taxon>
        <taxon>Ascomycota</taxon>
        <taxon>Pezizomycotina</taxon>
        <taxon>Eurotiomycetes</taxon>
        <taxon>Eurotiomycetidae</taxon>
        <taxon>Eurotiales</taxon>
        <taxon>Aspergillaceae</taxon>
        <taxon>Aspergillus</taxon>
        <taxon>Aspergillus subgen. Nidulantes</taxon>
    </lineage>
</organism>
<dbReference type="SUPFAM" id="SSF54373">
    <property type="entry name" value="FAD-linked reductases, C-terminal domain"/>
    <property type="match status" value="1"/>
</dbReference>
<evidence type="ECO:0000256" key="3">
    <source>
        <dbReference type="ARBA" id="ARBA00022630"/>
    </source>
</evidence>
<feature type="binding site" evidence="6">
    <location>
        <position position="353"/>
    </location>
    <ligand>
        <name>D-dopa</name>
        <dbReference type="ChEBI" id="CHEBI:149689"/>
    </ligand>
</feature>
<dbReference type="Pfam" id="PF01266">
    <property type="entry name" value="DAO"/>
    <property type="match status" value="1"/>
</dbReference>
<evidence type="ECO:0000256" key="2">
    <source>
        <dbReference type="ARBA" id="ARBA00006730"/>
    </source>
</evidence>
<keyword evidence="4 6" id="KW-0274">FAD</keyword>
<name>A0A1L9PRZ7_ASPVE</name>
<evidence type="ECO:0000259" key="7">
    <source>
        <dbReference type="Pfam" id="PF01266"/>
    </source>
</evidence>
<evidence type="ECO:0000256" key="4">
    <source>
        <dbReference type="ARBA" id="ARBA00022827"/>
    </source>
</evidence>
<dbReference type="PANTHER" id="PTHR11530">
    <property type="entry name" value="D-AMINO ACID OXIDASE"/>
    <property type="match status" value="1"/>
</dbReference>
<feature type="binding site" evidence="6">
    <location>
        <begin position="67"/>
        <end position="68"/>
    </location>
    <ligand>
        <name>FAD</name>
        <dbReference type="ChEBI" id="CHEBI:57692"/>
    </ligand>
</feature>
<evidence type="ECO:0000313" key="9">
    <source>
        <dbReference type="Proteomes" id="UP000184073"/>
    </source>
</evidence>
<dbReference type="EMBL" id="KV878131">
    <property type="protein sequence ID" value="OJJ04273.1"/>
    <property type="molecule type" value="Genomic_DNA"/>
</dbReference>
<evidence type="ECO:0000313" key="8">
    <source>
        <dbReference type="EMBL" id="OJJ04273.1"/>
    </source>
</evidence>
<protein>
    <recommendedName>
        <fullName evidence="7">FAD dependent oxidoreductase domain-containing protein</fullName>
    </recommendedName>
</protein>
<feature type="domain" description="FAD dependent oxidoreductase" evidence="7">
    <location>
        <begin position="27"/>
        <end position="395"/>
    </location>
</feature>
<dbReference type="PIRSF" id="PIRSF000189">
    <property type="entry name" value="D-aa_oxidase"/>
    <property type="match status" value="1"/>
</dbReference>
<dbReference type="OrthoDB" id="2015447at2759"/>
<comment type="cofactor">
    <cofactor evidence="1 6">
        <name>FAD</name>
        <dbReference type="ChEBI" id="CHEBI:57692"/>
    </cofactor>
</comment>
<dbReference type="GO" id="GO:0019478">
    <property type="term" value="P:D-amino acid catabolic process"/>
    <property type="evidence" value="ECO:0007669"/>
    <property type="project" value="TreeGrafter"/>
</dbReference>
<dbReference type="RefSeq" id="XP_040670035.1">
    <property type="nucleotide sequence ID" value="XM_040817729.1"/>
</dbReference>
<keyword evidence="9" id="KW-1185">Reference proteome</keyword>
<dbReference type="SUPFAM" id="SSF51971">
    <property type="entry name" value="Nucleotide-binding domain"/>
    <property type="match status" value="1"/>
</dbReference>
<feature type="binding site" evidence="6">
    <location>
        <position position="384"/>
    </location>
    <ligand>
        <name>D-dopa</name>
        <dbReference type="ChEBI" id="CHEBI:149689"/>
    </ligand>
</feature>
<evidence type="ECO:0000256" key="1">
    <source>
        <dbReference type="ARBA" id="ARBA00001974"/>
    </source>
</evidence>
<dbReference type="GO" id="GO:0071949">
    <property type="term" value="F:FAD binding"/>
    <property type="evidence" value="ECO:0007669"/>
    <property type="project" value="InterPro"/>
</dbReference>
<keyword evidence="5" id="KW-0560">Oxidoreductase</keyword>
<evidence type="ECO:0000256" key="5">
    <source>
        <dbReference type="ARBA" id="ARBA00023002"/>
    </source>
</evidence>
<dbReference type="GeneID" id="63733240"/>
<accession>A0A1L9PRZ7</accession>
<dbReference type="STRING" id="1036611.A0A1L9PRZ7"/>
<gene>
    <name evidence="8" type="ORF">ASPVEDRAFT_85675</name>
</gene>
<comment type="similarity">
    <text evidence="2">Belongs to the DAMOX/DASOX family.</text>
</comment>
<dbReference type="Gene3D" id="3.30.9.10">
    <property type="entry name" value="D-Amino Acid Oxidase, subunit A, domain 2"/>
    <property type="match status" value="1"/>
</dbReference>
<dbReference type="AlphaFoldDB" id="A0A1L9PRZ7"/>
<dbReference type="GO" id="GO:0005737">
    <property type="term" value="C:cytoplasm"/>
    <property type="evidence" value="ECO:0007669"/>
    <property type="project" value="TreeGrafter"/>
</dbReference>
<dbReference type="InterPro" id="IPR023209">
    <property type="entry name" value="DAO"/>
</dbReference>
<dbReference type="VEuPathDB" id="FungiDB:ASPVEDRAFT_85675"/>
<dbReference type="Gene3D" id="3.40.50.720">
    <property type="entry name" value="NAD(P)-binding Rossmann-like Domain"/>
    <property type="match status" value="1"/>
</dbReference>
<evidence type="ECO:0000256" key="6">
    <source>
        <dbReference type="PIRSR" id="PIRSR000189-1"/>
    </source>
</evidence>
<feature type="binding site" evidence="6">
    <location>
        <position position="232"/>
    </location>
    <ligand>
        <name>FAD</name>
        <dbReference type="ChEBI" id="CHEBI:57692"/>
    </ligand>
</feature>
<sequence length="424" mass="46155">MTPLKLWKDLSPEGVPLNSPAPNAAHILIIGSGVIGLTTAWVLLDKGYKVTIVSKEWASWGDKQRLTSQIAGALWEFPPAVCGHHTDTISLINSNRWCMVSYGIWDDIAKSSSLSAAVGVQVKPATFFTTHPVAESPSLLQKLNEMKASGVRDVIHDADLIRKYGINPAYGVVDAFEFLAPVIDTDTGMAWLTQLVEQKGATLITQTITRDLFSQEDQIRKDYNADAIVNATGLDALTLAGDQTCYPIRGGLIRIINDGTDFPKLTTAMSIPAGTRTNASNEPAASSNEIVFLVPRNDNILVLGGITEPHEWDLDLTLDSPIIKRMRARCESFLPALKNARVDPKYPLAQGLRPFRGRNVRVERELRMQGGKPSRIVHSYGHGGAGWSLSFGCAADVLKLVEGALLDLTPMSMDDVSVSEKARL</sequence>
<dbReference type="InterPro" id="IPR006076">
    <property type="entry name" value="FAD-dep_OxRdtase"/>
</dbReference>
<keyword evidence="3" id="KW-0285">Flavoprotein</keyword>
<reference evidence="9" key="1">
    <citation type="journal article" date="2017" name="Genome Biol.">
        <title>Comparative genomics reveals high biological diversity and specific adaptations in the industrially and medically important fungal genus Aspergillus.</title>
        <authorList>
            <person name="de Vries R.P."/>
            <person name="Riley R."/>
            <person name="Wiebenga A."/>
            <person name="Aguilar-Osorio G."/>
            <person name="Amillis S."/>
            <person name="Uchima C.A."/>
            <person name="Anderluh G."/>
            <person name="Asadollahi M."/>
            <person name="Askin M."/>
            <person name="Barry K."/>
            <person name="Battaglia E."/>
            <person name="Bayram O."/>
            <person name="Benocci T."/>
            <person name="Braus-Stromeyer S.A."/>
            <person name="Caldana C."/>
            <person name="Canovas D."/>
            <person name="Cerqueira G.C."/>
            <person name="Chen F."/>
            <person name="Chen W."/>
            <person name="Choi C."/>
            <person name="Clum A."/>
            <person name="Dos Santos R.A."/>
            <person name="Damasio A.R."/>
            <person name="Diallinas G."/>
            <person name="Emri T."/>
            <person name="Fekete E."/>
            <person name="Flipphi M."/>
            <person name="Freyberg S."/>
            <person name="Gallo A."/>
            <person name="Gournas C."/>
            <person name="Habgood R."/>
            <person name="Hainaut M."/>
            <person name="Harispe M.L."/>
            <person name="Henrissat B."/>
            <person name="Hilden K.S."/>
            <person name="Hope R."/>
            <person name="Hossain A."/>
            <person name="Karabika E."/>
            <person name="Karaffa L."/>
            <person name="Karanyi Z."/>
            <person name="Krasevec N."/>
            <person name="Kuo A."/>
            <person name="Kusch H."/>
            <person name="LaButti K."/>
            <person name="Lagendijk E.L."/>
            <person name="Lapidus A."/>
            <person name="Levasseur A."/>
            <person name="Lindquist E."/>
            <person name="Lipzen A."/>
            <person name="Logrieco A.F."/>
            <person name="MacCabe A."/>
            <person name="Maekelae M.R."/>
            <person name="Malavazi I."/>
            <person name="Melin P."/>
            <person name="Meyer V."/>
            <person name="Mielnichuk N."/>
            <person name="Miskei M."/>
            <person name="Molnar A.P."/>
            <person name="Mule G."/>
            <person name="Ngan C.Y."/>
            <person name="Orejas M."/>
            <person name="Orosz E."/>
            <person name="Ouedraogo J.P."/>
            <person name="Overkamp K.M."/>
            <person name="Park H.-S."/>
            <person name="Perrone G."/>
            <person name="Piumi F."/>
            <person name="Punt P.J."/>
            <person name="Ram A.F."/>
            <person name="Ramon A."/>
            <person name="Rauscher S."/>
            <person name="Record E."/>
            <person name="Riano-Pachon D.M."/>
            <person name="Robert V."/>
            <person name="Roehrig J."/>
            <person name="Ruller R."/>
            <person name="Salamov A."/>
            <person name="Salih N.S."/>
            <person name="Samson R.A."/>
            <person name="Sandor E."/>
            <person name="Sanguinetti M."/>
            <person name="Schuetze T."/>
            <person name="Sepcic K."/>
            <person name="Shelest E."/>
            <person name="Sherlock G."/>
            <person name="Sophianopoulou V."/>
            <person name="Squina F.M."/>
            <person name="Sun H."/>
            <person name="Susca A."/>
            <person name="Todd R.B."/>
            <person name="Tsang A."/>
            <person name="Unkles S.E."/>
            <person name="van de Wiele N."/>
            <person name="van Rossen-Uffink D."/>
            <person name="Oliveira J.V."/>
            <person name="Vesth T.C."/>
            <person name="Visser J."/>
            <person name="Yu J.-H."/>
            <person name="Zhou M."/>
            <person name="Andersen M.R."/>
            <person name="Archer D.B."/>
            <person name="Baker S.E."/>
            <person name="Benoit I."/>
            <person name="Brakhage A.A."/>
            <person name="Braus G.H."/>
            <person name="Fischer R."/>
            <person name="Frisvad J.C."/>
            <person name="Goldman G.H."/>
            <person name="Houbraken J."/>
            <person name="Oakley B."/>
            <person name="Pocsi I."/>
            <person name="Scazzocchio C."/>
            <person name="Seiboth B."/>
            <person name="vanKuyk P.A."/>
            <person name="Wortman J."/>
            <person name="Dyer P.S."/>
            <person name="Grigoriev I.V."/>
        </authorList>
    </citation>
    <scope>NUCLEOTIDE SEQUENCE [LARGE SCALE GENOMIC DNA]</scope>
    <source>
        <strain evidence="9">CBS 583.65</strain>
    </source>
</reference>
<proteinExistence type="inferred from homology"/>
<dbReference type="Proteomes" id="UP000184073">
    <property type="component" value="Unassembled WGS sequence"/>
</dbReference>